<dbReference type="Gene3D" id="3.30.1370.60">
    <property type="entry name" value="Hypothetical oxidoreductase yiak, domain 2"/>
    <property type="match status" value="1"/>
</dbReference>
<sequence>MLKQFKIPDGDVIRVDSYSLRKVVKDIFINCGVSEIESEIGSDVLVSTDLRGVDTHGVSNMLRIYVKDYQDGKLNPSSNMKIAKESISTINIDGDNGLGILQGPTAMEYAIKKAKESGVGIVTLFNSGHIGAVGHHARIAADNKMVGICLTAGGTLVLPTFASESRTGTNPISLAAPSDKYPYFLFDAATSSIAGNKVRLVARNGTKLSAGSIGDENGNPIMEPMSVDVSEDFINIPNLLPLGGNRDQGSHKGYGLSLFVEILCTILSGNVPNMVDPNGNLCHFFAAFNIESFTEYNIFISNMDSMLETLLNTPSTSEADRVIYPGIMEYENEQDRIENGIPLHKEVVEWFSSTSKLMKIDSVKLL</sequence>
<dbReference type="AlphaFoldDB" id="A0A381SCU0"/>
<dbReference type="PANTHER" id="PTHR11091">
    <property type="entry name" value="OXIDOREDUCTASE-RELATED"/>
    <property type="match status" value="1"/>
</dbReference>
<comment type="similarity">
    <text evidence="1">Belongs to the LDH2/MDH2 oxidoreductase family.</text>
</comment>
<dbReference type="EMBL" id="UINC01002889">
    <property type="protein sequence ID" value="SVA01299.1"/>
    <property type="molecule type" value="Genomic_DNA"/>
</dbReference>
<accession>A0A381SCU0</accession>
<dbReference type="GO" id="GO:0016491">
    <property type="term" value="F:oxidoreductase activity"/>
    <property type="evidence" value="ECO:0007669"/>
    <property type="project" value="UniProtKB-KW"/>
</dbReference>
<dbReference type="Pfam" id="PF02615">
    <property type="entry name" value="Ldh_2"/>
    <property type="match status" value="1"/>
</dbReference>
<evidence type="ECO:0000313" key="3">
    <source>
        <dbReference type="EMBL" id="SVA01299.1"/>
    </source>
</evidence>
<dbReference type="InterPro" id="IPR043144">
    <property type="entry name" value="Mal/L-sulf/L-lact_DH-like_ah"/>
</dbReference>
<dbReference type="Gene3D" id="1.10.1530.10">
    <property type="match status" value="1"/>
</dbReference>
<gene>
    <name evidence="3" type="ORF">METZ01_LOCUS54153</name>
</gene>
<dbReference type="InterPro" id="IPR043143">
    <property type="entry name" value="Mal/L-sulf/L-lact_DH-like_NADP"/>
</dbReference>
<dbReference type="PANTHER" id="PTHR11091:SF0">
    <property type="entry name" value="MALATE DEHYDROGENASE"/>
    <property type="match status" value="1"/>
</dbReference>
<dbReference type="SUPFAM" id="SSF89733">
    <property type="entry name" value="L-sulfolactate dehydrogenase-like"/>
    <property type="match status" value="1"/>
</dbReference>
<keyword evidence="2" id="KW-0560">Oxidoreductase</keyword>
<evidence type="ECO:0000256" key="1">
    <source>
        <dbReference type="ARBA" id="ARBA00006056"/>
    </source>
</evidence>
<dbReference type="InterPro" id="IPR003767">
    <property type="entry name" value="Malate/L-lactate_DH-like"/>
</dbReference>
<name>A0A381SCU0_9ZZZZ</name>
<organism evidence="3">
    <name type="scientific">marine metagenome</name>
    <dbReference type="NCBI Taxonomy" id="408172"/>
    <lineage>
        <taxon>unclassified sequences</taxon>
        <taxon>metagenomes</taxon>
        <taxon>ecological metagenomes</taxon>
    </lineage>
</organism>
<dbReference type="InterPro" id="IPR036111">
    <property type="entry name" value="Mal/L-sulfo/L-lacto_DH-like_sf"/>
</dbReference>
<reference evidence="3" key="1">
    <citation type="submission" date="2018-05" db="EMBL/GenBank/DDBJ databases">
        <authorList>
            <person name="Lanie J.A."/>
            <person name="Ng W.-L."/>
            <person name="Kazmierczak K.M."/>
            <person name="Andrzejewski T.M."/>
            <person name="Davidsen T.M."/>
            <person name="Wayne K.J."/>
            <person name="Tettelin H."/>
            <person name="Glass J.I."/>
            <person name="Rusch D."/>
            <person name="Podicherti R."/>
            <person name="Tsui H.-C.T."/>
            <person name="Winkler M.E."/>
        </authorList>
    </citation>
    <scope>NUCLEOTIDE SEQUENCE</scope>
</reference>
<evidence type="ECO:0000256" key="2">
    <source>
        <dbReference type="ARBA" id="ARBA00023002"/>
    </source>
</evidence>
<protein>
    <recommendedName>
        <fullName evidence="4">Malate dehydrogenase</fullName>
    </recommendedName>
</protein>
<evidence type="ECO:0008006" key="4">
    <source>
        <dbReference type="Google" id="ProtNLM"/>
    </source>
</evidence>
<proteinExistence type="inferred from homology"/>